<name>A0ACC2PX53_9HYME</name>
<evidence type="ECO:0000313" key="2">
    <source>
        <dbReference type="Proteomes" id="UP001239111"/>
    </source>
</evidence>
<proteinExistence type="predicted"/>
<reference evidence="1" key="1">
    <citation type="submission" date="2023-04" db="EMBL/GenBank/DDBJ databases">
        <title>A chromosome-level genome assembly of the parasitoid wasp Eretmocerus hayati.</title>
        <authorList>
            <person name="Zhong Y."/>
            <person name="Liu S."/>
            <person name="Liu Y."/>
        </authorList>
    </citation>
    <scope>NUCLEOTIDE SEQUENCE</scope>
    <source>
        <strain evidence="1">ZJU_SS_LIU_2023</strain>
    </source>
</reference>
<comment type="caution">
    <text evidence="1">The sequence shown here is derived from an EMBL/GenBank/DDBJ whole genome shotgun (WGS) entry which is preliminary data.</text>
</comment>
<sequence>MERRHIGGFIRIGSVAIFVTRMHFKFELLHFDCEMTVAEDWSLKYTYKLKLGASPVQDYGIDFASRTMLPKSIIEKAREIADRIKFLRKESQYVEVDPELPINRKIYSFMAKAYNLLETNRFTSSNLLVLLEKSVDEKLITSLIRDGLAEVLRLEDESVPPKTFMEKSLRIVNPNQSLMLSMLSVSNILCSNFQSLKDSIGQKSDTGESPRREPSTCLVAGDTNQGYIPMLSESNILKSQEKESSNYDNIAMDFVSNSVKDIGNCENKEGDNQDDPGISLNLEDDNDENVAMDFASNSLKDVEDCKNADENDQDGPEISLLPPLQSPSPEDPNANVNSVKISENEVISTPQGSEKFDVHTFYEELLQKTLLLEINESQD</sequence>
<gene>
    <name evidence="1" type="ORF">QAD02_022179</name>
</gene>
<dbReference type="EMBL" id="CM056741">
    <property type="protein sequence ID" value="KAJ8686385.1"/>
    <property type="molecule type" value="Genomic_DNA"/>
</dbReference>
<protein>
    <submittedName>
        <fullName evidence="1">Uncharacterized protein</fullName>
    </submittedName>
</protein>
<dbReference type="Proteomes" id="UP001239111">
    <property type="component" value="Chromosome 1"/>
</dbReference>
<keyword evidence="2" id="KW-1185">Reference proteome</keyword>
<accession>A0ACC2PX53</accession>
<organism evidence="1 2">
    <name type="scientific">Eretmocerus hayati</name>
    <dbReference type="NCBI Taxonomy" id="131215"/>
    <lineage>
        <taxon>Eukaryota</taxon>
        <taxon>Metazoa</taxon>
        <taxon>Ecdysozoa</taxon>
        <taxon>Arthropoda</taxon>
        <taxon>Hexapoda</taxon>
        <taxon>Insecta</taxon>
        <taxon>Pterygota</taxon>
        <taxon>Neoptera</taxon>
        <taxon>Endopterygota</taxon>
        <taxon>Hymenoptera</taxon>
        <taxon>Apocrita</taxon>
        <taxon>Proctotrupomorpha</taxon>
        <taxon>Chalcidoidea</taxon>
        <taxon>Aphelinidae</taxon>
        <taxon>Aphelininae</taxon>
        <taxon>Eretmocerus</taxon>
    </lineage>
</organism>
<evidence type="ECO:0000313" key="1">
    <source>
        <dbReference type="EMBL" id="KAJ8686385.1"/>
    </source>
</evidence>